<organism evidence="1 2">
    <name type="scientific">Bacteroides ovatus</name>
    <dbReference type="NCBI Taxonomy" id="28116"/>
    <lineage>
        <taxon>Bacteria</taxon>
        <taxon>Pseudomonadati</taxon>
        <taxon>Bacteroidota</taxon>
        <taxon>Bacteroidia</taxon>
        <taxon>Bacteroidales</taxon>
        <taxon>Bacteroidaceae</taxon>
        <taxon>Bacteroides</taxon>
    </lineage>
</organism>
<gene>
    <name evidence="1" type="ORF">F3D71_06340</name>
</gene>
<proteinExistence type="predicted"/>
<accession>A0A5M5C5J4</accession>
<reference evidence="1 2" key="1">
    <citation type="journal article" date="2019" name="Nat. Med.">
        <title>A library of human gut bacterial isolates paired with longitudinal multiomics data enables mechanistic microbiome research.</title>
        <authorList>
            <person name="Poyet M."/>
            <person name="Groussin M."/>
            <person name="Gibbons S.M."/>
            <person name="Avila-Pacheco J."/>
            <person name="Jiang X."/>
            <person name="Kearney S.M."/>
            <person name="Perrotta A.R."/>
            <person name="Berdy B."/>
            <person name="Zhao S."/>
            <person name="Lieberman T.D."/>
            <person name="Swanson P.K."/>
            <person name="Smith M."/>
            <person name="Roesemann S."/>
            <person name="Alexander J.E."/>
            <person name="Rich S.A."/>
            <person name="Livny J."/>
            <person name="Vlamakis H."/>
            <person name="Clish C."/>
            <person name="Bullock K."/>
            <person name="Deik A."/>
            <person name="Scott J."/>
            <person name="Pierce K.A."/>
            <person name="Xavier R.J."/>
            <person name="Alm E.J."/>
        </authorList>
    </citation>
    <scope>NUCLEOTIDE SEQUENCE [LARGE SCALE GENOMIC DNA]</scope>
    <source>
        <strain evidence="1 2">BIOML-A163</strain>
    </source>
</reference>
<evidence type="ECO:0000313" key="1">
    <source>
        <dbReference type="EMBL" id="KAA3953300.1"/>
    </source>
</evidence>
<name>A0A5M5C5J4_BACOV</name>
<sequence length="216" mass="24880">MKKEETKRICVGSGDTTFRRDFEKMLSKLQGIISRQKIEEFGIELNTEILQDLIAGGENTGKTVLERLNKDLLDDASLPIIRRQKEQMYNQLLQEFELLKVAVHKLVKDFPYVLPEMYFIGDDGWIHAQEEAFALCDEQGKIYIDKPEQIEVYHQAIKAIDEINKLQEMAAKYYCSALGHRAVIGFEKDTARLYPGALIECHSSGIFVRMFEGKKQ</sequence>
<protein>
    <submittedName>
        <fullName evidence="1">Uncharacterized protein</fullName>
    </submittedName>
</protein>
<dbReference type="RefSeq" id="WP_008774725.1">
    <property type="nucleotide sequence ID" value="NZ_JADNAE010000002.1"/>
</dbReference>
<dbReference type="Proteomes" id="UP000323717">
    <property type="component" value="Unassembled WGS sequence"/>
</dbReference>
<dbReference type="EMBL" id="VWLE01000056">
    <property type="protein sequence ID" value="KAA3953300.1"/>
    <property type="molecule type" value="Genomic_DNA"/>
</dbReference>
<dbReference type="AlphaFoldDB" id="A0A5M5C5J4"/>
<comment type="caution">
    <text evidence="1">The sequence shown here is derived from an EMBL/GenBank/DDBJ whole genome shotgun (WGS) entry which is preliminary data.</text>
</comment>
<evidence type="ECO:0000313" key="2">
    <source>
        <dbReference type="Proteomes" id="UP000323717"/>
    </source>
</evidence>